<dbReference type="RefSeq" id="WP_078499463.1">
    <property type="nucleotide sequence ID" value="NZ_MSZX01000005.1"/>
</dbReference>
<dbReference type="InterPro" id="IPR058245">
    <property type="entry name" value="NreC/VraR/RcsB-like_REC"/>
</dbReference>
<keyword evidence="9" id="KW-1185">Reference proteome</keyword>
<dbReference type="InterPro" id="IPR016032">
    <property type="entry name" value="Sig_transdc_resp-reg_C-effctor"/>
</dbReference>
<dbReference type="SMART" id="SM00421">
    <property type="entry name" value="HTH_LUXR"/>
    <property type="match status" value="1"/>
</dbReference>
<dbReference type="PANTHER" id="PTHR43214:SF43">
    <property type="entry name" value="TWO-COMPONENT RESPONSE REGULATOR"/>
    <property type="match status" value="1"/>
</dbReference>
<sequence length="223" mass="24532">MSIKVLIVDDHAIVIRGLQYYLHTQPDIELVGEATSGKEAIEKIEELQPDVVLMDLLMPGMTGIEATQQIRTKHPNTKVIVLTSFSDHDHVLPAIQAGANGYLLKDIQPDELVQAIRGVYQGQAQLHPRVTEQLMSHLVEKPVNPSVEEEEHNLDVLTPREKEVLQSVALGKSNKEIAAAFHITEKTVKTHVSNILSKLGLTARTQAAIIAIKHGLTDSNTSI</sequence>
<dbReference type="Pfam" id="PF00072">
    <property type="entry name" value="Response_reg"/>
    <property type="match status" value="1"/>
</dbReference>
<organism evidence="8 9">
    <name type="scientific">Paenibacillus selenitireducens</name>
    <dbReference type="NCBI Taxonomy" id="1324314"/>
    <lineage>
        <taxon>Bacteria</taxon>
        <taxon>Bacillati</taxon>
        <taxon>Bacillota</taxon>
        <taxon>Bacilli</taxon>
        <taxon>Bacillales</taxon>
        <taxon>Paenibacillaceae</taxon>
        <taxon>Paenibacillus</taxon>
    </lineage>
</organism>
<evidence type="ECO:0000256" key="3">
    <source>
        <dbReference type="ARBA" id="ARBA00023125"/>
    </source>
</evidence>
<dbReference type="Proteomes" id="UP000190188">
    <property type="component" value="Unassembled WGS sequence"/>
</dbReference>
<keyword evidence="4" id="KW-0804">Transcription</keyword>
<dbReference type="EMBL" id="MSZX01000005">
    <property type="protein sequence ID" value="OPA77720.1"/>
    <property type="molecule type" value="Genomic_DNA"/>
</dbReference>
<dbReference type="SMART" id="SM00448">
    <property type="entry name" value="REC"/>
    <property type="match status" value="1"/>
</dbReference>
<evidence type="ECO:0000259" key="6">
    <source>
        <dbReference type="PROSITE" id="PS50043"/>
    </source>
</evidence>
<evidence type="ECO:0000313" key="8">
    <source>
        <dbReference type="EMBL" id="OPA77720.1"/>
    </source>
</evidence>
<protein>
    <submittedName>
        <fullName evidence="8">DNA-binding response regulator</fullName>
    </submittedName>
</protein>
<dbReference type="SUPFAM" id="SSF46894">
    <property type="entry name" value="C-terminal effector domain of the bipartite response regulators"/>
    <property type="match status" value="1"/>
</dbReference>
<evidence type="ECO:0000313" key="9">
    <source>
        <dbReference type="Proteomes" id="UP000190188"/>
    </source>
</evidence>
<evidence type="ECO:0000256" key="4">
    <source>
        <dbReference type="ARBA" id="ARBA00023163"/>
    </source>
</evidence>
<dbReference type="OrthoDB" id="9780153at2"/>
<evidence type="ECO:0000256" key="1">
    <source>
        <dbReference type="ARBA" id="ARBA00022553"/>
    </source>
</evidence>
<dbReference type="PROSITE" id="PS50043">
    <property type="entry name" value="HTH_LUXR_2"/>
    <property type="match status" value="1"/>
</dbReference>
<feature type="domain" description="HTH luxR-type" evidence="6">
    <location>
        <begin position="150"/>
        <end position="215"/>
    </location>
</feature>
<evidence type="ECO:0000256" key="2">
    <source>
        <dbReference type="ARBA" id="ARBA00023015"/>
    </source>
</evidence>
<keyword evidence="3 8" id="KW-0238">DNA-binding</keyword>
<dbReference type="GO" id="GO:0003677">
    <property type="term" value="F:DNA binding"/>
    <property type="evidence" value="ECO:0007669"/>
    <property type="project" value="UniProtKB-KW"/>
</dbReference>
<dbReference type="Pfam" id="PF00196">
    <property type="entry name" value="GerE"/>
    <property type="match status" value="1"/>
</dbReference>
<evidence type="ECO:0000256" key="5">
    <source>
        <dbReference type="PROSITE-ProRule" id="PRU00169"/>
    </source>
</evidence>
<dbReference type="PRINTS" id="PR00038">
    <property type="entry name" value="HTHLUXR"/>
</dbReference>
<dbReference type="PROSITE" id="PS00622">
    <property type="entry name" value="HTH_LUXR_1"/>
    <property type="match status" value="1"/>
</dbReference>
<dbReference type="CDD" id="cd06170">
    <property type="entry name" value="LuxR_C_like"/>
    <property type="match status" value="1"/>
</dbReference>
<proteinExistence type="predicted"/>
<comment type="caution">
    <text evidence="8">The sequence shown here is derived from an EMBL/GenBank/DDBJ whole genome shotgun (WGS) entry which is preliminary data.</text>
</comment>
<dbReference type="InterPro" id="IPR001789">
    <property type="entry name" value="Sig_transdc_resp-reg_receiver"/>
</dbReference>
<reference evidence="8 9" key="1">
    <citation type="submission" date="2017-01" db="EMBL/GenBank/DDBJ databases">
        <title>Genome analysis of Paenibacillus selenitrireducens ES3-24.</title>
        <authorList>
            <person name="Xu D."/>
            <person name="Yao R."/>
            <person name="Zheng S."/>
        </authorList>
    </citation>
    <scope>NUCLEOTIDE SEQUENCE [LARGE SCALE GENOMIC DNA]</scope>
    <source>
        <strain evidence="8 9">ES3-24</strain>
    </source>
</reference>
<dbReference type="CDD" id="cd17535">
    <property type="entry name" value="REC_NarL-like"/>
    <property type="match status" value="1"/>
</dbReference>
<gene>
    <name evidence="8" type="ORF">BVG16_14875</name>
</gene>
<dbReference type="SUPFAM" id="SSF52172">
    <property type="entry name" value="CheY-like"/>
    <property type="match status" value="1"/>
</dbReference>
<dbReference type="PANTHER" id="PTHR43214">
    <property type="entry name" value="TWO-COMPONENT RESPONSE REGULATOR"/>
    <property type="match status" value="1"/>
</dbReference>
<feature type="modified residue" description="4-aspartylphosphate" evidence="5">
    <location>
        <position position="55"/>
    </location>
</feature>
<evidence type="ECO:0000259" key="7">
    <source>
        <dbReference type="PROSITE" id="PS50110"/>
    </source>
</evidence>
<feature type="domain" description="Response regulatory" evidence="7">
    <location>
        <begin position="4"/>
        <end position="120"/>
    </location>
</feature>
<dbReference type="Gene3D" id="3.40.50.2300">
    <property type="match status" value="1"/>
</dbReference>
<name>A0A1T2XCY7_9BACL</name>
<dbReference type="InterPro" id="IPR039420">
    <property type="entry name" value="WalR-like"/>
</dbReference>
<dbReference type="GO" id="GO:0000160">
    <property type="term" value="P:phosphorelay signal transduction system"/>
    <property type="evidence" value="ECO:0007669"/>
    <property type="project" value="InterPro"/>
</dbReference>
<keyword evidence="2" id="KW-0805">Transcription regulation</keyword>
<accession>A0A1T2XCY7</accession>
<dbReference type="InterPro" id="IPR000792">
    <property type="entry name" value="Tscrpt_reg_LuxR_C"/>
</dbReference>
<dbReference type="PROSITE" id="PS50110">
    <property type="entry name" value="RESPONSE_REGULATORY"/>
    <property type="match status" value="1"/>
</dbReference>
<dbReference type="InterPro" id="IPR011006">
    <property type="entry name" value="CheY-like_superfamily"/>
</dbReference>
<keyword evidence="1 5" id="KW-0597">Phosphoprotein</keyword>
<dbReference type="STRING" id="1324314.BVG16_14875"/>
<dbReference type="GO" id="GO:0006355">
    <property type="term" value="P:regulation of DNA-templated transcription"/>
    <property type="evidence" value="ECO:0007669"/>
    <property type="project" value="InterPro"/>
</dbReference>
<dbReference type="AlphaFoldDB" id="A0A1T2XCY7"/>